<keyword evidence="1" id="KW-1133">Transmembrane helix</keyword>
<dbReference type="EMBL" id="AP029170">
    <property type="protein sequence ID" value="BFD45947.1"/>
    <property type="molecule type" value="Genomic_DNA"/>
</dbReference>
<proteinExistence type="predicted"/>
<dbReference type="AlphaFoldDB" id="A0AAT9G836"/>
<reference evidence="2" key="1">
    <citation type="submission" date="2024-01" db="EMBL/GenBank/DDBJ databases">
        <title>Sequencing the genomes of a sandfly, Sergentomyia squamirostris, and its two endosymbionts.</title>
        <authorList>
            <person name="Itokawa K."/>
            <person name="Sanjoba C."/>
        </authorList>
    </citation>
    <scope>NUCLEOTIDE SEQUENCE</scope>
    <source>
        <strain evidence="2">RiSSQ</strain>
    </source>
</reference>
<sequence length="121" mass="14153">MNIYSIYVNPQKKDNDFVLIKQGFSLFAAFLSVFWALYHRMWLPLITTLILSIVISSLGCTNFISVSQLAIMLIFGFFSDDMREYDLQRKKYQLTDIILAKSKIEAELKFLERLVDEKNVL</sequence>
<keyword evidence="1" id="KW-0812">Transmembrane</keyword>
<feature type="transmembrane region" description="Helical" evidence="1">
    <location>
        <begin position="20"/>
        <end position="38"/>
    </location>
</feature>
<organism evidence="2">
    <name type="scientific">Candidatus Tisiphia endosymbiont of Sergentomyia squamirostris</name>
    <dbReference type="NCBI Taxonomy" id="3113639"/>
    <lineage>
        <taxon>Bacteria</taxon>
        <taxon>Pseudomonadati</taxon>
        <taxon>Pseudomonadota</taxon>
        <taxon>Alphaproteobacteria</taxon>
        <taxon>Rickettsiales</taxon>
        <taxon>Rickettsiaceae</taxon>
        <taxon>Rickettsieae</taxon>
        <taxon>Candidatus Tisiphia</taxon>
    </lineage>
</organism>
<feature type="transmembrane region" description="Helical" evidence="1">
    <location>
        <begin position="45"/>
        <end position="78"/>
    </location>
</feature>
<dbReference type="Pfam" id="PF10947">
    <property type="entry name" value="DUF2628"/>
    <property type="match status" value="1"/>
</dbReference>
<accession>A0AAT9G836</accession>
<gene>
    <name evidence="2" type="ORF">DMENIID0002_05930</name>
</gene>
<protein>
    <submittedName>
        <fullName evidence="2">DUF2628 domain-containing protein</fullName>
    </submittedName>
</protein>
<name>A0AAT9G836_9RICK</name>
<keyword evidence="1" id="KW-0472">Membrane</keyword>
<dbReference type="InterPro" id="IPR024399">
    <property type="entry name" value="DUF2628"/>
</dbReference>
<evidence type="ECO:0000313" key="2">
    <source>
        <dbReference type="EMBL" id="BFD45947.1"/>
    </source>
</evidence>
<evidence type="ECO:0000256" key="1">
    <source>
        <dbReference type="SAM" id="Phobius"/>
    </source>
</evidence>